<sequence>MQFLGDLGANEEGHSTMVYDCPGRFMRSNRWDERLIPDCAASRNPRSLLMCKRKERIRSLWKRYMQEEHRSGGKRHRQSVD</sequence>
<dbReference type="EMBL" id="KQ434870">
    <property type="protein sequence ID" value="KZC09600.1"/>
    <property type="molecule type" value="Genomic_DNA"/>
</dbReference>
<evidence type="ECO:0000313" key="1">
    <source>
        <dbReference type="EMBL" id="KZC09600.1"/>
    </source>
</evidence>
<reference evidence="1 2" key="1">
    <citation type="submission" date="2015-07" db="EMBL/GenBank/DDBJ databases">
        <title>The genome of Dufourea novaeangliae.</title>
        <authorList>
            <person name="Pan H."/>
            <person name="Kapheim K."/>
        </authorList>
    </citation>
    <scope>NUCLEOTIDE SEQUENCE [LARGE SCALE GENOMIC DNA]</scope>
    <source>
        <strain evidence="1">0120121106</strain>
        <tissue evidence="1">Whole body</tissue>
    </source>
</reference>
<accession>A0A154PEG4</accession>
<keyword evidence="2" id="KW-1185">Reference proteome</keyword>
<gene>
    <name evidence="1" type="ORF">WN55_00272</name>
</gene>
<organism evidence="1 2">
    <name type="scientific">Dufourea novaeangliae</name>
    <name type="common">Sweat bee</name>
    <dbReference type="NCBI Taxonomy" id="178035"/>
    <lineage>
        <taxon>Eukaryota</taxon>
        <taxon>Metazoa</taxon>
        <taxon>Ecdysozoa</taxon>
        <taxon>Arthropoda</taxon>
        <taxon>Hexapoda</taxon>
        <taxon>Insecta</taxon>
        <taxon>Pterygota</taxon>
        <taxon>Neoptera</taxon>
        <taxon>Endopterygota</taxon>
        <taxon>Hymenoptera</taxon>
        <taxon>Apocrita</taxon>
        <taxon>Aculeata</taxon>
        <taxon>Apoidea</taxon>
        <taxon>Anthophila</taxon>
        <taxon>Halictidae</taxon>
        <taxon>Rophitinae</taxon>
        <taxon>Dufourea</taxon>
    </lineage>
</organism>
<protein>
    <submittedName>
        <fullName evidence="1">Uncharacterized protein</fullName>
    </submittedName>
</protein>
<proteinExistence type="predicted"/>
<dbReference type="AlphaFoldDB" id="A0A154PEG4"/>
<name>A0A154PEG4_DUFNO</name>
<evidence type="ECO:0000313" key="2">
    <source>
        <dbReference type="Proteomes" id="UP000076502"/>
    </source>
</evidence>
<dbReference type="Proteomes" id="UP000076502">
    <property type="component" value="Unassembled WGS sequence"/>
</dbReference>